<proteinExistence type="predicted"/>
<dbReference type="SMART" id="SM00401">
    <property type="entry name" value="ZnF_GATA"/>
    <property type="match status" value="1"/>
</dbReference>
<feature type="compositionally biased region" description="Polar residues" evidence="7">
    <location>
        <begin position="58"/>
        <end position="72"/>
    </location>
</feature>
<keyword evidence="2 6" id="KW-0863">Zinc-finger</keyword>
<feature type="region of interest" description="Disordered" evidence="7">
    <location>
        <begin position="97"/>
        <end position="175"/>
    </location>
</feature>
<reference evidence="10" key="2">
    <citation type="submission" date="2015-01" db="EMBL/GenBank/DDBJ databases">
        <title>Evolutionary Origins and Diversification of the Mycorrhizal Mutualists.</title>
        <authorList>
            <consortium name="DOE Joint Genome Institute"/>
            <consortium name="Mycorrhizal Genomics Consortium"/>
            <person name="Kohler A."/>
            <person name="Kuo A."/>
            <person name="Nagy L.G."/>
            <person name="Floudas D."/>
            <person name="Copeland A."/>
            <person name="Barry K.W."/>
            <person name="Cichocki N."/>
            <person name="Veneault-Fourrey C."/>
            <person name="LaButti K."/>
            <person name="Lindquist E.A."/>
            <person name="Lipzen A."/>
            <person name="Lundell T."/>
            <person name="Morin E."/>
            <person name="Murat C."/>
            <person name="Riley R."/>
            <person name="Ohm R."/>
            <person name="Sun H."/>
            <person name="Tunlid A."/>
            <person name="Henrissat B."/>
            <person name="Grigoriev I.V."/>
            <person name="Hibbett D.S."/>
            <person name="Martin F."/>
        </authorList>
    </citation>
    <scope>NUCLEOTIDE SEQUENCE [LARGE SCALE GENOMIC DNA]</scope>
    <source>
        <strain evidence="10">Marx 270</strain>
    </source>
</reference>
<dbReference type="Pfam" id="PF00320">
    <property type="entry name" value="GATA"/>
    <property type="match status" value="1"/>
</dbReference>
<dbReference type="OrthoDB" id="2162994at2759"/>
<keyword evidence="1" id="KW-0479">Metal-binding</keyword>
<name>A0A0C3K1L5_PISTI</name>
<feature type="compositionally biased region" description="Polar residues" evidence="7">
    <location>
        <begin position="27"/>
        <end position="44"/>
    </location>
</feature>
<reference evidence="9 10" key="1">
    <citation type="submission" date="2014-04" db="EMBL/GenBank/DDBJ databases">
        <authorList>
            <consortium name="DOE Joint Genome Institute"/>
            <person name="Kuo A."/>
            <person name="Kohler A."/>
            <person name="Costa M.D."/>
            <person name="Nagy L.G."/>
            <person name="Floudas D."/>
            <person name="Copeland A."/>
            <person name="Barry K.W."/>
            <person name="Cichocki N."/>
            <person name="Veneault-Fourrey C."/>
            <person name="LaButti K."/>
            <person name="Lindquist E.A."/>
            <person name="Lipzen A."/>
            <person name="Lundell T."/>
            <person name="Morin E."/>
            <person name="Murat C."/>
            <person name="Sun H."/>
            <person name="Tunlid A."/>
            <person name="Henrissat B."/>
            <person name="Grigoriev I.V."/>
            <person name="Hibbett D.S."/>
            <person name="Martin F."/>
            <person name="Nordberg H.P."/>
            <person name="Cantor M.N."/>
            <person name="Hua S.X."/>
        </authorList>
    </citation>
    <scope>NUCLEOTIDE SEQUENCE [LARGE SCALE GENOMIC DNA]</scope>
    <source>
        <strain evidence="9 10">Marx 270</strain>
    </source>
</reference>
<keyword evidence="5" id="KW-0804">Transcription</keyword>
<dbReference type="PANTHER" id="PTHR47172:SF24">
    <property type="entry name" value="GATA ZINC FINGER DOMAIN-CONTAINING PROTEIN 14-RELATED"/>
    <property type="match status" value="1"/>
</dbReference>
<evidence type="ECO:0000256" key="4">
    <source>
        <dbReference type="ARBA" id="ARBA00023015"/>
    </source>
</evidence>
<dbReference type="InterPro" id="IPR000679">
    <property type="entry name" value="Znf_GATA"/>
</dbReference>
<evidence type="ECO:0000256" key="3">
    <source>
        <dbReference type="ARBA" id="ARBA00022833"/>
    </source>
</evidence>
<keyword evidence="10" id="KW-1185">Reference proteome</keyword>
<evidence type="ECO:0000256" key="1">
    <source>
        <dbReference type="ARBA" id="ARBA00022723"/>
    </source>
</evidence>
<sequence length="353" mass="38485">MYHHQQGGSSYDYPSYPAQPFEPQGQPPQTLGRTIRQGTSQTHSPQNQQNFQPPPHSYASTTYATPPYNLSSAPAQQWQAEPWAAQQYGQTFASQAMPTEMSYSSTAPRVDPPTPVSSQEARFSSSSLSQAQELRRPDSGYTAPAPTSPPLRNRRKDKESPMMPPVQSPPSGLDFHKMRESYRLILDNGTHLLNSGAFTQSRSPPAEPMEQMVQSASYGMHVLQSATAQSNPEPKPASGVPDQDAPASKRQKGDEHVQEGQTCRGCGATSTPEWRRGPLGPRTLCNACGLVYAKLLKKRARGEVRSHAQDGVGQSTQPAIDESGIVSSGASEDEDSYGSQERRSDFGDHTRRG</sequence>
<evidence type="ECO:0000259" key="8">
    <source>
        <dbReference type="PROSITE" id="PS50114"/>
    </source>
</evidence>
<dbReference type="GO" id="GO:0006355">
    <property type="term" value="P:regulation of DNA-templated transcription"/>
    <property type="evidence" value="ECO:0007669"/>
    <property type="project" value="InterPro"/>
</dbReference>
<dbReference type="STRING" id="870435.A0A0C3K1L5"/>
<evidence type="ECO:0000313" key="9">
    <source>
        <dbReference type="EMBL" id="KIO03427.1"/>
    </source>
</evidence>
<dbReference type="PANTHER" id="PTHR47172">
    <property type="entry name" value="OS01G0976800 PROTEIN"/>
    <property type="match status" value="1"/>
</dbReference>
<feature type="region of interest" description="Disordered" evidence="7">
    <location>
        <begin position="304"/>
        <end position="353"/>
    </location>
</feature>
<evidence type="ECO:0000256" key="7">
    <source>
        <dbReference type="SAM" id="MobiDB-lite"/>
    </source>
</evidence>
<gene>
    <name evidence="9" type="ORF">M404DRAFT_1001350</name>
</gene>
<dbReference type="InParanoid" id="A0A0C3K1L5"/>
<dbReference type="EMBL" id="KN831976">
    <property type="protein sequence ID" value="KIO03427.1"/>
    <property type="molecule type" value="Genomic_DNA"/>
</dbReference>
<keyword evidence="4" id="KW-0805">Transcription regulation</keyword>
<protein>
    <recommendedName>
        <fullName evidence="8">GATA-type domain-containing protein</fullName>
    </recommendedName>
</protein>
<dbReference type="CDD" id="cd00202">
    <property type="entry name" value="ZnF_GATA"/>
    <property type="match status" value="1"/>
</dbReference>
<dbReference type="Proteomes" id="UP000054217">
    <property type="component" value="Unassembled WGS sequence"/>
</dbReference>
<evidence type="ECO:0000256" key="6">
    <source>
        <dbReference type="PROSITE-ProRule" id="PRU00094"/>
    </source>
</evidence>
<dbReference type="PROSITE" id="PS50114">
    <property type="entry name" value="GATA_ZN_FINGER_2"/>
    <property type="match status" value="1"/>
</dbReference>
<organism evidence="9 10">
    <name type="scientific">Pisolithus tinctorius Marx 270</name>
    <dbReference type="NCBI Taxonomy" id="870435"/>
    <lineage>
        <taxon>Eukaryota</taxon>
        <taxon>Fungi</taxon>
        <taxon>Dikarya</taxon>
        <taxon>Basidiomycota</taxon>
        <taxon>Agaricomycotina</taxon>
        <taxon>Agaricomycetes</taxon>
        <taxon>Agaricomycetidae</taxon>
        <taxon>Boletales</taxon>
        <taxon>Sclerodermatineae</taxon>
        <taxon>Pisolithaceae</taxon>
        <taxon>Pisolithus</taxon>
    </lineage>
</organism>
<dbReference type="GO" id="GO:0008270">
    <property type="term" value="F:zinc ion binding"/>
    <property type="evidence" value="ECO:0007669"/>
    <property type="project" value="UniProtKB-KW"/>
</dbReference>
<feature type="compositionally biased region" description="Polar residues" evidence="7">
    <location>
        <begin position="97"/>
        <end position="107"/>
    </location>
</feature>
<dbReference type="InterPro" id="IPR013088">
    <property type="entry name" value="Znf_NHR/GATA"/>
</dbReference>
<dbReference type="AlphaFoldDB" id="A0A0C3K1L5"/>
<feature type="region of interest" description="Disordered" evidence="7">
    <location>
        <begin position="225"/>
        <end position="279"/>
    </location>
</feature>
<dbReference type="HOGENOM" id="CLU_061218_0_0_1"/>
<dbReference type="Gene3D" id="3.30.50.10">
    <property type="entry name" value="Erythroid Transcription Factor GATA-1, subunit A"/>
    <property type="match status" value="1"/>
</dbReference>
<feature type="compositionally biased region" description="Polar residues" evidence="7">
    <location>
        <begin position="116"/>
        <end position="132"/>
    </location>
</feature>
<feature type="compositionally biased region" description="Low complexity" evidence="7">
    <location>
        <begin position="73"/>
        <end position="82"/>
    </location>
</feature>
<accession>A0A0C3K1L5</accession>
<evidence type="ECO:0000256" key="5">
    <source>
        <dbReference type="ARBA" id="ARBA00023163"/>
    </source>
</evidence>
<feature type="compositionally biased region" description="Basic and acidic residues" evidence="7">
    <location>
        <begin position="340"/>
        <end position="353"/>
    </location>
</feature>
<feature type="domain" description="GATA-type" evidence="8">
    <location>
        <begin position="257"/>
        <end position="292"/>
    </location>
</feature>
<dbReference type="GO" id="GO:0043565">
    <property type="term" value="F:sequence-specific DNA binding"/>
    <property type="evidence" value="ECO:0007669"/>
    <property type="project" value="InterPro"/>
</dbReference>
<dbReference type="SUPFAM" id="SSF57716">
    <property type="entry name" value="Glucocorticoid receptor-like (DNA-binding domain)"/>
    <property type="match status" value="1"/>
</dbReference>
<keyword evidence="3" id="KW-0862">Zinc</keyword>
<feature type="region of interest" description="Disordered" evidence="7">
    <location>
        <begin position="1"/>
        <end position="82"/>
    </location>
</feature>
<evidence type="ECO:0000256" key="2">
    <source>
        <dbReference type="ARBA" id="ARBA00022771"/>
    </source>
</evidence>
<evidence type="ECO:0000313" key="10">
    <source>
        <dbReference type="Proteomes" id="UP000054217"/>
    </source>
</evidence>